<feature type="transmembrane region" description="Helical" evidence="1">
    <location>
        <begin position="6"/>
        <end position="27"/>
    </location>
</feature>
<keyword evidence="1" id="KW-0472">Membrane</keyword>
<keyword evidence="1" id="KW-1133">Transmembrane helix</keyword>
<gene>
    <name evidence="2" type="ORF">SAMN04489718_0398</name>
</gene>
<protein>
    <submittedName>
        <fullName evidence="2">Uncharacterized protein</fullName>
    </submittedName>
</protein>
<evidence type="ECO:0000313" key="2">
    <source>
        <dbReference type="EMBL" id="SDQ13411.1"/>
    </source>
</evidence>
<evidence type="ECO:0000256" key="1">
    <source>
        <dbReference type="SAM" id="Phobius"/>
    </source>
</evidence>
<proteinExistence type="predicted"/>
<name>A0A1H0YEL9_9ACTN</name>
<dbReference type="STRING" id="995062.SAMN04489718_0398"/>
<keyword evidence="1" id="KW-0812">Transmembrane</keyword>
<organism evidence="2 3">
    <name type="scientific">Actinopolyspora saharensis</name>
    <dbReference type="NCBI Taxonomy" id="995062"/>
    <lineage>
        <taxon>Bacteria</taxon>
        <taxon>Bacillati</taxon>
        <taxon>Actinomycetota</taxon>
        <taxon>Actinomycetes</taxon>
        <taxon>Actinopolysporales</taxon>
        <taxon>Actinopolysporaceae</taxon>
        <taxon>Actinopolyspora</taxon>
    </lineage>
</organism>
<keyword evidence="3" id="KW-1185">Reference proteome</keyword>
<dbReference type="AlphaFoldDB" id="A0A1H0YEL9"/>
<evidence type="ECO:0000313" key="3">
    <source>
        <dbReference type="Proteomes" id="UP000199301"/>
    </source>
</evidence>
<sequence>MLVPYAFTAGLLVLALVVLTASLLVTLRSVRRFHAARSAVTSDLADRAGMLRARVAGVGVALRQRCPKRSC</sequence>
<accession>A0A1H0YEL9</accession>
<reference evidence="3" key="1">
    <citation type="submission" date="2016-10" db="EMBL/GenBank/DDBJ databases">
        <authorList>
            <person name="Varghese N."/>
            <person name="Submissions S."/>
        </authorList>
    </citation>
    <scope>NUCLEOTIDE SEQUENCE [LARGE SCALE GENOMIC DNA]</scope>
    <source>
        <strain evidence="3">DSM 45459</strain>
    </source>
</reference>
<dbReference type="EMBL" id="FNKO01000001">
    <property type="protein sequence ID" value="SDQ13411.1"/>
    <property type="molecule type" value="Genomic_DNA"/>
</dbReference>
<dbReference type="NCBIfam" id="NF037944">
    <property type="entry name" value="holin_2"/>
    <property type="match status" value="1"/>
</dbReference>
<dbReference type="Proteomes" id="UP000199301">
    <property type="component" value="Unassembled WGS sequence"/>
</dbReference>